<protein>
    <submittedName>
        <fullName evidence="8">Ester hydrolase c11orf54-like protein</fullName>
    </submittedName>
</protein>
<proteinExistence type="predicted"/>
<reference evidence="8" key="3">
    <citation type="journal article" date="2021" name="World Allergy Organ. J.">
        <title>Chromosome-level assembly of Dermatophagoides farinae genome and transcriptome reveals two novel allergens Der f 37 and Der f 39.</title>
        <authorList>
            <person name="Chen J."/>
            <person name="Cai Z."/>
            <person name="Fan D."/>
            <person name="Hu J."/>
            <person name="Hou Y."/>
            <person name="He Y."/>
            <person name="Zhang Z."/>
            <person name="Zhao Z."/>
            <person name="Gao P."/>
            <person name="Hu W."/>
            <person name="Sun J."/>
            <person name="Li J."/>
            <person name="Ji K."/>
        </authorList>
    </citation>
    <scope>NUCLEOTIDE SEQUENCE</scope>
    <source>
        <strain evidence="8">JKM2019</strain>
    </source>
</reference>
<evidence type="ECO:0000256" key="4">
    <source>
        <dbReference type="ARBA" id="ARBA00022801"/>
    </source>
</evidence>
<dbReference type="AlphaFoldDB" id="A0A922L743"/>
<evidence type="ECO:0000256" key="1">
    <source>
        <dbReference type="ARBA" id="ARBA00004123"/>
    </source>
</evidence>
<evidence type="ECO:0000256" key="5">
    <source>
        <dbReference type="ARBA" id="ARBA00022833"/>
    </source>
</evidence>
<comment type="subunit">
    <text evidence="2">Monomer.</text>
</comment>
<dbReference type="EMBL" id="SDOV01000007">
    <property type="protein sequence ID" value="KAH7639544.1"/>
    <property type="molecule type" value="Genomic_DNA"/>
</dbReference>
<evidence type="ECO:0000256" key="2">
    <source>
        <dbReference type="ARBA" id="ARBA00011245"/>
    </source>
</evidence>
<name>A0A922L743_DERFA</name>
<evidence type="ECO:0000259" key="7">
    <source>
        <dbReference type="SMART" id="SM01168"/>
    </source>
</evidence>
<dbReference type="Proteomes" id="UP000828236">
    <property type="component" value="Unassembled WGS sequence"/>
</dbReference>
<dbReference type="PANTHER" id="PTHR13204:SF1">
    <property type="entry name" value="ESTER HYDROLASE C11ORF54"/>
    <property type="match status" value="1"/>
</dbReference>
<comment type="caution">
    <text evidence="9">The sequence shown here is derived from an EMBL/GenBank/DDBJ whole genome shotgun (WGS) entry which is preliminary data.</text>
</comment>
<sequence length="314" mass="35539">MLSSEKYTLNKVNIDELILAIDDGLKKLFEKCHVTWEECPDLTKAPFNLAASGLCGHPSIADIGSVSNLSPIPKRTKIYTFEQIARIVTADDDNDKKDIRDCFMIGAGAGPFHKIGHNCELMPNVLMHKNGDHFEVVNNNTQYADIFENGYRLAKCEYPEFGLMANLYVSEGKPGKVIKIVVEKRLGKENFTESIQSILREKYPNKSMSMGGVFIIEKGKAKLHIMPDFAKEPLKSTEAVDNWLRYFDMDPPLICLTTLHSNDPGLNLRMEHTHCFSDHNQGGHYHYDTTPDIIRITAYLNVAEAIYRIDRPTE</sequence>
<feature type="domain" description="DUF1907" evidence="7">
    <location>
        <begin position="20"/>
        <end position="309"/>
    </location>
</feature>
<accession>A0A922L743</accession>
<gene>
    <name evidence="9" type="ORF">DERF_005400</name>
    <name evidence="8" type="ORF">HUG17_3577</name>
</gene>
<evidence type="ECO:0000256" key="3">
    <source>
        <dbReference type="ARBA" id="ARBA00022723"/>
    </source>
</evidence>
<dbReference type="GO" id="GO:0005634">
    <property type="term" value="C:nucleus"/>
    <property type="evidence" value="ECO:0007669"/>
    <property type="project" value="UniProtKB-SubCell"/>
</dbReference>
<comment type="subcellular location">
    <subcellularLocation>
        <location evidence="1">Nucleus</location>
    </subcellularLocation>
</comment>
<dbReference type="CDD" id="cd17298">
    <property type="entry name" value="DUF1907"/>
    <property type="match status" value="1"/>
</dbReference>
<evidence type="ECO:0000313" key="10">
    <source>
        <dbReference type="Proteomes" id="UP000790347"/>
    </source>
</evidence>
<dbReference type="SUPFAM" id="SSF117856">
    <property type="entry name" value="AF0104/ALDC/Ptd012-like"/>
    <property type="match status" value="1"/>
</dbReference>
<reference evidence="9" key="4">
    <citation type="journal article" date="2022" name="Res Sq">
        <title>Comparative Genomics Reveals Insights into the Divergent Evolution of Astigmatic Mites and Household Pest Adaptations.</title>
        <authorList>
            <person name="Xiong Q."/>
            <person name="Wan A.T.-Y."/>
            <person name="Liu X.-Y."/>
            <person name="Fung C.S.-H."/>
            <person name="Xiao X."/>
            <person name="Malainual N."/>
            <person name="Hou J."/>
            <person name="Wang L."/>
            <person name="Wang M."/>
            <person name="Yang K."/>
            <person name="Cui Y."/>
            <person name="Leung E."/>
            <person name="Nong W."/>
            <person name="Shin S.-K."/>
            <person name="Au S."/>
            <person name="Jeong K.Y."/>
            <person name="Chew F.T."/>
            <person name="Hui J."/>
            <person name="Leung T.F."/>
            <person name="Tungtrongchitr A."/>
            <person name="Zhong N."/>
            <person name="Liu Z."/>
            <person name="Tsui S."/>
        </authorList>
    </citation>
    <scope>NUCLEOTIDE SEQUENCE</scope>
    <source>
        <strain evidence="9">Derf</strain>
        <tissue evidence="9">Whole organism</tissue>
    </source>
</reference>
<dbReference type="SMART" id="SM01168">
    <property type="entry name" value="DUF1907"/>
    <property type="match status" value="1"/>
</dbReference>
<evidence type="ECO:0000256" key="6">
    <source>
        <dbReference type="ARBA" id="ARBA00023242"/>
    </source>
</evidence>
<dbReference type="InterPro" id="IPR015021">
    <property type="entry name" value="C11orf54_DUF1907"/>
</dbReference>
<dbReference type="GO" id="GO:0008270">
    <property type="term" value="F:zinc ion binding"/>
    <property type="evidence" value="ECO:0007669"/>
    <property type="project" value="TreeGrafter"/>
</dbReference>
<keyword evidence="4 8" id="KW-0378">Hydrolase</keyword>
<organism evidence="9 10">
    <name type="scientific">Dermatophagoides farinae</name>
    <name type="common">American house dust mite</name>
    <dbReference type="NCBI Taxonomy" id="6954"/>
    <lineage>
        <taxon>Eukaryota</taxon>
        <taxon>Metazoa</taxon>
        <taxon>Ecdysozoa</taxon>
        <taxon>Arthropoda</taxon>
        <taxon>Chelicerata</taxon>
        <taxon>Arachnida</taxon>
        <taxon>Acari</taxon>
        <taxon>Acariformes</taxon>
        <taxon>Sarcoptiformes</taxon>
        <taxon>Astigmata</taxon>
        <taxon>Psoroptidia</taxon>
        <taxon>Analgoidea</taxon>
        <taxon>Pyroglyphidae</taxon>
        <taxon>Dermatophagoidinae</taxon>
        <taxon>Dermatophagoides</taxon>
    </lineage>
</organism>
<keyword evidence="3" id="KW-0479">Metal-binding</keyword>
<evidence type="ECO:0000313" key="8">
    <source>
        <dbReference type="EMBL" id="KAH7639544.1"/>
    </source>
</evidence>
<dbReference type="GO" id="GO:0016788">
    <property type="term" value="F:hydrolase activity, acting on ester bonds"/>
    <property type="evidence" value="ECO:0007669"/>
    <property type="project" value="TreeGrafter"/>
</dbReference>
<reference evidence="8" key="2">
    <citation type="submission" date="2020-06" db="EMBL/GenBank/DDBJ databases">
        <authorList>
            <person name="Ji K."/>
            <person name="Li J."/>
        </authorList>
    </citation>
    <scope>NUCLEOTIDE SEQUENCE</scope>
    <source>
        <strain evidence="8">JKM2019</strain>
        <tissue evidence="8">Whole body</tissue>
    </source>
</reference>
<dbReference type="Proteomes" id="UP000790347">
    <property type="component" value="Unassembled WGS sequence"/>
</dbReference>
<keyword evidence="5" id="KW-0862">Zinc</keyword>
<keyword evidence="10" id="KW-1185">Reference proteome</keyword>
<reference evidence="9" key="1">
    <citation type="submission" date="2013-05" db="EMBL/GenBank/DDBJ databases">
        <authorList>
            <person name="Yim A.K.Y."/>
            <person name="Chan T.F."/>
            <person name="Ji K.M."/>
            <person name="Liu X.Y."/>
            <person name="Zhou J.W."/>
            <person name="Li R.Q."/>
            <person name="Yang K.Y."/>
            <person name="Li J."/>
            <person name="Li M."/>
            <person name="Law P.T.W."/>
            <person name="Wu Y.L."/>
            <person name="Cai Z.L."/>
            <person name="Qin H."/>
            <person name="Bao Y."/>
            <person name="Leung R.K.K."/>
            <person name="Ng P.K.S."/>
            <person name="Zou J."/>
            <person name="Zhong X.J."/>
            <person name="Ran P.X."/>
            <person name="Zhong N.S."/>
            <person name="Liu Z.G."/>
            <person name="Tsui S.K.W."/>
        </authorList>
    </citation>
    <scope>NUCLEOTIDE SEQUENCE</scope>
    <source>
        <strain evidence="9">Derf</strain>
        <tissue evidence="9">Whole organism</tissue>
    </source>
</reference>
<dbReference type="Pfam" id="PF08925">
    <property type="entry name" value="DUF1907"/>
    <property type="match status" value="1"/>
</dbReference>
<evidence type="ECO:0000313" key="9">
    <source>
        <dbReference type="EMBL" id="KAH9521768.1"/>
    </source>
</evidence>
<dbReference type="EMBL" id="ASGP02000002">
    <property type="protein sequence ID" value="KAH9521768.1"/>
    <property type="molecule type" value="Genomic_DNA"/>
</dbReference>
<keyword evidence="6" id="KW-0539">Nucleus</keyword>
<dbReference type="OrthoDB" id="5119241at2759"/>
<dbReference type="PANTHER" id="PTHR13204">
    <property type="entry name" value="PTD012 PROTEIN"/>
    <property type="match status" value="1"/>
</dbReference>